<keyword evidence="5" id="KW-1185">Reference proteome</keyword>
<dbReference type="GO" id="GO:0003824">
    <property type="term" value="F:catalytic activity"/>
    <property type="evidence" value="ECO:0007669"/>
    <property type="project" value="InterPro"/>
</dbReference>
<dbReference type="PANTHER" id="PTHR10039:SF5">
    <property type="entry name" value="NACHT DOMAIN-CONTAINING PROTEIN"/>
    <property type="match status" value="1"/>
</dbReference>
<sequence>MEAAGLMDKFPCLVIRGICDYADSHKRKQWQGYAAATAAAYAREVLYNLAERQAAEVQPSITEEQSNVEGDGGEEKEKEEKARIEFLRTLSFAEMNNREISVESACTNTFKWVLDSMQYKDWKSSRGGKLLIRGKAGCGKSTLMKLLCSREKDMRTDSIACGFFFNNRGAPFERAAEAMLRTIIHEIVFQHPASFKDLETFFFERKLREAAQSTRVDWTKEQLEQMFKTLTSLPHIKGLIFIDALDEGEGFLPSKMFEFLEANLANSNSSHGDLSICLSSRPSNFINRRAAWTTIDLGSENSNDIEIYTTQQLQETAEACSYSDMVPDLCETILRKADGVFLWAKIVVERLQKAMNLQESEDEIWETLEDAPEDLYELFVTCLRRVDKKFSDRMRQTLQIVLVAERPLSLEELVDLMKANPSSRTSRAAKRRRVESGTTLEDDCDQMRKDIQNWCGGLVEVIEMSRDILFSEAFVTLTSEV</sequence>
<protein>
    <submittedName>
        <fullName evidence="4">SH3 and multiple ankyrin repeat domains protein 2</fullName>
    </submittedName>
</protein>
<evidence type="ECO:0000256" key="2">
    <source>
        <dbReference type="SAM" id="MobiDB-lite"/>
    </source>
</evidence>
<evidence type="ECO:0000259" key="3">
    <source>
        <dbReference type="Pfam" id="PF24883"/>
    </source>
</evidence>
<feature type="domain" description="Nephrocystin 3-like N-terminal" evidence="3">
    <location>
        <begin position="108"/>
        <end position="281"/>
    </location>
</feature>
<dbReference type="GO" id="GO:0009116">
    <property type="term" value="P:nucleoside metabolic process"/>
    <property type="evidence" value="ECO:0007669"/>
    <property type="project" value="InterPro"/>
</dbReference>
<accession>A0AAV9W5J9</accession>
<dbReference type="SUPFAM" id="SSF52540">
    <property type="entry name" value="P-loop containing nucleoside triphosphate hydrolases"/>
    <property type="match status" value="1"/>
</dbReference>
<evidence type="ECO:0000313" key="5">
    <source>
        <dbReference type="Proteomes" id="UP001370758"/>
    </source>
</evidence>
<dbReference type="InterPro" id="IPR035994">
    <property type="entry name" value="Nucleoside_phosphorylase_sf"/>
</dbReference>
<dbReference type="InterPro" id="IPR027417">
    <property type="entry name" value="P-loop_NTPase"/>
</dbReference>
<reference evidence="4 5" key="1">
    <citation type="submission" date="2023-08" db="EMBL/GenBank/DDBJ databases">
        <authorList>
            <person name="Palmer J.M."/>
        </authorList>
    </citation>
    <scope>NUCLEOTIDE SEQUENCE [LARGE SCALE GENOMIC DNA]</scope>
    <source>
        <strain evidence="4 5">TWF481</strain>
    </source>
</reference>
<name>A0AAV9W5J9_9PEZI</name>
<dbReference type="EMBL" id="JAVHJL010000005">
    <property type="protein sequence ID" value="KAK6502808.1"/>
    <property type="molecule type" value="Genomic_DNA"/>
</dbReference>
<evidence type="ECO:0000256" key="1">
    <source>
        <dbReference type="ARBA" id="ARBA00022737"/>
    </source>
</evidence>
<dbReference type="Proteomes" id="UP001370758">
    <property type="component" value="Unassembled WGS sequence"/>
</dbReference>
<keyword evidence="1" id="KW-0677">Repeat</keyword>
<gene>
    <name evidence="4" type="primary">SHANK2_1</name>
    <name evidence="4" type="ORF">TWF481_007853</name>
</gene>
<proteinExistence type="predicted"/>
<dbReference type="Pfam" id="PF24883">
    <property type="entry name" value="NPHP3_N"/>
    <property type="match status" value="1"/>
</dbReference>
<dbReference type="AlphaFoldDB" id="A0AAV9W5J9"/>
<dbReference type="InterPro" id="IPR056884">
    <property type="entry name" value="NPHP3-like_N"/>
</dbReference>
<dbReference type="Gene3D" id="3.40.50.1580">
    <property type="entry name" value="Nucleoside phosphorylase domain"/>
    <property type="match status" value="1"/>
</dbReference>
<evidence type="ECO:0000313" key="4">
    <source>
        <dbReference type="EMBL" id="KAK6502808.1"/>
    </source>
</evidence>
<dbReference type="SUPFAM" id="SSF53167">
    <property type="entry name" value="Purine and uridine phosphorylases"/>
    <property type="match status" value="1"/>
</dbReference>
<dbReference type="PANTHER" id="PTHR10039">
    <property type="entry name" value="AMELOGENIN"/>
    <property type="match status" value="1"/>
</dbReference>
<feature type="compositionally biased region" description="Polar residues" evidence="2">
    <location>
        <begin position="59"/>
        <end position="68"/>
    </location>
</feature>
<feature type="region of interest" description="Disordered" evidence="2">
    <location>
        <begin position="57"/>
        <end position="79"/>
    </location>
</feature>
<dbReference type="Gene3D" id="3.40.50.300">
    <property type="entry name" value="P-loop containing nucleotide triphosphate hydrolases"/>
    <property type="match status" value="1"/>
</dbReference>
<organism evidence="4 5">
    <name type="scientific">Arthrobotrys musiformis</name>
    <dbReference type="NCBI Taxonomy" id="47236"/>
    <lineage>
        <taxon>Eukaryota</taxon>
        <taxon>Fungi</taxon>
        <taxon>Dikarya</taxon>
        <taxon>Ascomycota</taxon>
        <taxon>Pezizomycotina</taxon>
        <taxon>Orbiliomycetes</taxon>
        <taxon>Orbiliales</taxon>
        <taxon>Orbiliaceae</taxon>
        <taxon>Arthrobotrys</taxon>
    </lineage>
</organism>
<comment type="caution">
    <text evidence="4">The sequence shown here is derived from an EMBL/GenBank/DDBJ whole genome shotgun (WGS) entry which is preliminary data.</text>
</comment>